<dbReference type="InterPro" id="IPR051289">
    <property type="entry name" value="LAGLIDADG_Endonuclease"/>
</dbReference>
<feature type="domain" description="Homing endonuclease LAGLIDADG" evidence="2">
    <location>
        <begin position="40"/>
        <end position="141"/>
    </location>
</feature>
<dbReference type="Pfam" id="PF00961">
    <property type="entry name" value="LAGLIDADG_1"/>
    <property type="match status" value="1"/>
</dbReference>
<dbReference type="SUPFAM" id="SSF55608">
    <property type="entry name" value="Homing endonucleases"/>
    <property type="match status" value="1"/>
</dbReference>
<reference evidence="3" key="1">
    <citation type="journal article" name="Front. Microbiol.">
        <title>The First Mitochondrial Genome for Geastrales (Sphaerobolus stellatus) Reveals Intron Dynamics and Large-Scale Gene Rearrangements of Basidiomycota.</title>
        <authorList>
            <person name="Ye J."/>
            <person name="Cheng J."/>
            <person name="Ren Y."/>
            <person name="Liao W."/>
            <person name="Li Q."/>
        </authorList>
    </citation>
    <scope>NUCLEOTIDE SEQUENCE</scope>
</reference>
<geneLocation type="mitochondrion" evidence="3"/>
<name>A0A7D4ZF23_9AGAM</name>
<protein>
    <submittedName>
        <fullName evidence="3">LAGLIDADG endonuclease</fullName>
    </submittedName>
</protein>
<proteinExistence type="predicted"/>
<keyword evidence="3" id="KW-0540">Nuclease</keyword>
<dbReference type="InterPro" id="IPR027434">
    <property type="entry name" value="Homing_endonucl"/>
</dbReference>
<comment type="function">
    <text evidence="1">Mitochondrial DNA endonuclease involved in intron homing.</text>
</comment>
<organism evidence="3">
    <name type="scientific">Sphaerobolus stellatus</name>
    <dbReference type="NCBI Taxonomy" id="68786"/>
    <lineage>
        <taxon>Eukaryota</taxon>
        <taxon>Fungi</taxon>
        <taxon>Dikarya</taxon>
        <taxon>Basidiomycota</taxon>
        <taxon>Agaricomycotina</taxon>
        <taxon>Agaricomycetes</taxon>
        <taxon>Phallomycetidae</taxon>
        <taxon>Geastrales</taxon>
        <taxon>Sphaerobolaceae</taxon>
        <taxon>Sphaerobolus</taxon>
    </lineage>
</organism>
<dbReference type="InterPro" id="IPR004860">
    <property type="entry name" value="LAGLIDADG_dom"/>
</dbReference>
<dbReference type="PANTHER" id="PTHR36181">
    <property type="entry name" value="INTRON-ENCODED ENDONUCLEASE AI3-RELATED"/>
    <property type="match status" value="1"/>
</dbReference>
<gene>
    <name evidence="3" type="primary">orf202</name>
</gene>
<dbReference type="GO" id="GO:0004519">
    <property type="term" value="F:endonuclease activity"/>
    <property type="evidence" value="ECO:0007669"/>
    <property type="project" value="UniProtKB-KW"/>
</dbReference>
<dbReference type="AlphaFoldDB" id="A0A7D4ZF23"/>
<keyword evidence="3" id="KW-0378">Hydrolase</keyword>
<dbReference type="GO" id="GO:0005739">
    <property type="term" value="C:mitochondrion"/>
    <property type="evidence" value="ECO:0007669"/>
    <property type="project" value="UniProtKB-ARBA"/>
</dbReference>
<keyword evidence="3" id="KW-0255">Endonuclease</keyword>
<sequence length="202" mass="24082">MRTPKIEALHRMIRWFNLKYDYKIPLLDLDHSLLNSNSWLSGFIDADGSFYLNWLYDKKGKATSLQYYMRISQRQVYHRGNAPYFSIMSNISNFFSVPLRSRERKRNNYVEKSYEVRTGSYISNYILLSYLINYPLFSYKFRAVPVQIELLQMSISKEYKLDSGLAKLLSLKEKQNFKSNLELGAYSYDKDHLDHILKNFPF</sequence>
<dbReference type="Gene3D" id="3.10.28.10">
    <property type="entry name" value="Homing endonucleases"/>
    <property type="match status" value="1"/>
</dbReference>
<keyword evidence="3" id="KW-0496">Mitochondrion</keyword>
<evidence type="ECO:0000259" key="2">
    <source>
        <dbReference type="Pfam" id="PF00961"/>
    </source>
</evidence>
<evidence type="ECO:0000313" key="3">
    <source>
        <dbReference type="EMBL" id="QKS32173.1"/>
    </source>
</evidence>
<accession>A0A7D4ZF23</accession>
<evidence type="ECO:0000256" key="1">
    <source>
        <dbReference type="ARBA" id="ARBA00002670"/>
    </source>
</evidence>
<dbReference type="EMBL" id="MT176429">
    <property type="protein sequence ID" value="QKS32173.1"/>
    <property type="molecule type" value="Genomic_DNA"/>
</dbReference>
<dbReference type="PANTHER" id="PTHR36181:SF3">
    <property type="entry name" value="INTRON-ENCODED DNA ENDONUCLEASE AI5 BETA"/>
    <property type="match status" value="1"/>
</dbReference>